<evidence type="ECO:0000313" key="1">
    <source>
        <dbReference type="EMBL" id="GFO63168.1"/>
    </source>
</evidence>
<gene>
    <name evidence="1" type="ORF">GMPD_10870</name>
</gene>
<dbReference type="EMBL" id="BLXY01000001">
    <property type="protein sequence ID" value="GFO63168.1"/>
    <property type="molecule type" value="Genomic_DNA"/>
</dbReference>
<name>A0A6V8MSP4_9BACT</name>
<sequence>MATYGLSPKRDYKVGTLVLDNKHCNFHSIVSASKAIGLDPSSYRGKRVATYSYTLRPPCRDTFVHVLFYQGNLVGAFSYPKGLVGGVLPLTEAKNYCEESVPPERRGGRSLK</sequence>
<reference evidence="2" key="1">
    <citation type="submission" date="2020-06" db="EMBL/GenBank/DDBJ databases">
        <title>Draft genomic sequecing of Geomonas sp. Red736.</title>
        <authorList>
            <person name="Itoh H."/>
            <person name="Xu Z.X."/>
            <person name="Ushijima N."/>
            <person name="Masuda Y."/>
            <person name="Shiratori Y."/>
            <person name="Senoo K."/>
        </authorList>
    </citation>
    <scope>NUCLEOTIDE SEQUENCE [LARGE SCALE GENOMIC DNA]</scope>
    <source>
        <strain evidence="2">Red736</strain>
    </source>
</reference>
<dbReference type="RefSeq" id="WP_183345874.1">
    <property type="nucleotide sequence ID" value="NZ_BLXY01000001.1"/>
</dbReference>
<dbReference type="AlphaFoldDB" id="A0A6V8MSP4"/>
<protein>
    <submittedName>
        <fullName evidence="1">Uncharacterized protein</fullName>
    </submittedName>
</protein>
<accession>A0A6V8MSP4</accession>
<evidence type="ECO:0000313" key="2">
    <source>
        <dbReference type="Proteomes" id="UP000568888"/>
    </source>
</evidence>
<organism evidence="1 2">
    <name type="scientific">Geomonas paludis</name>
    <dbReference type="NCBI Taxonomy" id="2740185"/>
    <lineage>
        <taxon>Bacteria</taxon>
        <taxon>Pseudomonadati</taxon>
        <taxon>Thermodesulfobacteriota</taxon>
        <taxon>Desulfuromonadia</taxon>
        <taxon>Geobacterales</taxon>
        <taxon>Geobacteraceae</taxon>
        <taxon>Geomonas</taxon>
    </lineage>
</organism>
<comment type="caution">
    <text evidence="1">The sequence shown here is derived from an EMBL/GenBank/DDBJ whole genome shotgun (WGS) entry which is preliminary data.</text>
</comment>
<proteinExistence type="predicted"/>
<dbReference type="Proteomes" id="UP000568888">
    <property type="component" value="Unassembled WGS sequence"/>
</dbReference>